<feature type="compositionally biased region" description="Polar residues" evidence="18">
    <location>
        <begin position="281"/>
        <end position="295"/>
    </location>
</feature>
<feature type="region of interest" description="Disordered" evidence="18">
    <location>
        <begin position="240"/>
        <end position="362"/>
    </location>
</feature>
<dbReference type="EMBL" id="RQTK01001281">
    <property type="protein sequence ID" value="RUS71047.1"/>
    <property type="molecule type" value="Genomic_DNA"/>
</dbReference>
<organism evidence="20 21">
    <name type="scientific">Elysia chlorotica</name>
    <name type="common">Eastern emerald elysia</name>
    <name type="synonym">Sea slug</name>
    <dbReference type="NCBI Taxonomy" id="188477"/>
    <lineage>
        <taxon>Eukaryota</taxon>
        <taxon>Metazoa</taxon>
        <taxon>Spiralia</taxon>
        <taxon>Lophotrochozoa</taxon>
        <taxon>Mollusca</taxon>
        <taxon>Gastropoda</taxon>
        <taxon>Heterobranchia</taxon>
        <taxon>Euthyneura</taxon>
        <taxon>Panpulmonata</taxon>
        <taxon>Sacoglossa</taxon>
        <taxon>Placobranchoidea</taxon>
        <taxon>Plakobranchidae</taxon>
        <taxon>Elysia</taxon>
    </lineage>
</organism>
<sequence>MDSDSAENQVSADGVKEVLAPAEGPRENLINTAVKFLQNPKVMTSPLYQKKAFLEKKGLTQVEIDLAVQRAGVVEAASAASPVGSANHVGQTGPVQVYQPAVGQPHYVPIPPQSGWARARDVAMTTVVVASVSYAVYQLFEKYLRPWLLGKSDQERRLDRLEQELRAIQSVQDSLTQISGVLATIQASLAEQQKQSLASRGELEGISNLKADIASLKGLMLNKNQFPALPTTAPILPSWQRAPQASSTTPSASSLTSTPSSWSSKAPASPSTAASVTSVPQTGVPSDQVNGQLSEHSVEEKREAKSESVKDSNLHVSQEQTEQRDSEMASSDEGGASINDMDKSEASFAGNGSVEVALSSEA</sequence>
<dbReference type="OrthoDB" id="441517at2759"/>
<keyword evidence="6" id="KW-1133">Transmembrane helix</keyword>
<dbReference type="InterPro" id="IPR006785">
    <property type="entry name" value="Pex14_N"/>
</dbReference>
<dbReference type="GO" id="GO:0016560">
    <property type="term" value="P:protein import into peroxisome matrix, docking"/>
    <property type="evidence" value="ECO:0007669"/>
    <property type="project" value="UniProtKB-UniRule"/>
</dbReference>
<dbReference type="GO" id="GO:0012505">
    <property type="term" value="C:endomembrane system"/>
    <property type="evidence" value="ECO:0007669"/>
    <property type="project" value="UniProtKB-SubCell"/>
</dbReference>
<keyword evidence="4" id="KW-0812">Transmembrane</keyword>
<evidence type="ECO:0000313" key="21">
    <source>
        <dbReference type="Proteomes" id="UP000271974"/>
    </source>
</evidence>
<comment type="function">
    <text evidence="14">Component of the PEX13-PEX14 docking complex, a translocon channel that specifically mediates the import of peroxisomal cargo proteins bound to PEX5 receptor. The PEX13-PEX14 docking complex forms a large import pore which can be opened to a diameter of about 9 nm. Mechanistically, PEX5 receptor along with cargo proteins associates with the PEX14 subunit of the PEX13-PEX14 docking complex in the cytosol, leading to the insertion of the receptor into the organelle membrane with the concomitant translocation of the cargo into the peroxisome matrix. Plays a key role for peroxisome movement through a direct interaction with tubulin.</text>
</comment>
<evidence type="ECO:0000256" key="13">
    <source>
        <dbReference type="ARBA" id="ARBA00046271"/>
    </source>
</evidence>
<keyword evidence="21" id="KW-1185">Reference proteome</keyword>
<keyword evidence="7" id="KW-0007">Acetylation</keyword>
<evidence type="ECO:0000256" key="18">
    <source>
        <dbReference type="SAM" id="MobiDB-lite"/>
    </source>
</evidence>
<comment type="similarity">
    <text evidence="1 16">Belongs to the peroxin-14 family.</text>
</comment>
<feature type="coiled-coil region" evidence="17">
    <location>
        <begin position="151"/>
        <end position="178"/>
    </location>
</feature>
<dbReference type="GO" id="GO:0005778">
    <property type="term" value="C:peroxisomal membrane"/>
    <property type="evidence" value="ECO:0007669"/>
    <property type="project" value="UniProtKB-SubCell"/>
</dbReference>
<reference evidence="20 21" key="1">
    <citation type="submission" date="2019-01" db="EMBL/GenBank/DDBJ databases">
        <title>A draft genome assembly of the solar-powered sea slug Elysia chlorotica.</title>
        <authorList>
            <person name="Cai H."/>
            <person name="Li Q."/>
            <person name="Fang X."/>
            <person name="Li J."/>
            <person name="Curtis N.E."/>
            <person name="Altenburger A."/>
            <person name="Shibata T."/>
            <person name="Feng M."/>
            <person name="Maeda T."/>
            <person name="Schwartz J.A."/>
            <person name="Shigenobu S."/>
            <person name="Lundholm N."/>
            <person name="Nishiyama T."/>
            <person name="Yang H."/>
            <person name="Hasebe M."/>
            <person name="Li S."/>
            <person name="Pierce S.K."/>
            <person name="Wang J."/>
        </authorList>
    </citation>
    <scope>NUCLEOTIDE SEQUENCE [LARGE SCALE GENOMIC DNA]</scope>
    <source>
        <strain evidence="20">EC2010</strain>
        <tissue evidence="20">Whole organism of an adult</tissue>
    </source>
</reference>
<evidence type="ECO:0000256" key="11">
    <source>
        <dbReference type="ARBA" id="ARBA00029502"/>
    </source>
</evidence>
<comment type="subunit">
    <text evidence="15">Interacts with PEX13; forming the PEX13-PEX14 docking complex. Interacts with PEX5 (via WxxxF/Y motifs). Interacts with PEX19. Interacts with tubulin.</text>
</comment>
<dbReference type="PANTHER" id="PTHR23058">
    <property type="entry name" value="PEROXISOMAL MEMBRANE PROTEIN PEX14"/>
    <property type="match status" value="1"/>
</dbReference>
<evidence type="ECO:0000256" key="6">
    <source>
        <dbReference type="ARBA" id="ARBA00022989"/>
    </source>
</evidence>
<evidence type="ECO:0000256" key="9">
    <source>
        <dbReference type="ARBA" id="ARBA00023136"/>
    </source>
</evidence>
<proteinExistence type="inferred from homology"/>
<keyword evidence="5 16" id="KW-0653">Protein transport</keyword>
<accession>A0A433SP65</accession>
<dbReference type="AlphaFoldDB" id="A0A433SP65"/>
<dbReference type="Proteomes" id="UP000271974">
    <property type="component" value="Unassembled WGS sequence"/>
</dbReference>
<evidence type="ECO:0000259" key="19">
    <source>
        <dbReference type="Pfam" id="PF04695"/>
    </source>
</evidence>
<evidence type="ECO:0000256" key="17">
    <source>
        <dbReference type="SAM" id="Coils"/>
    </source>
</evidence>
<dbReference type="GO" id="GO:1990429">
    <property type="term" value="C:peroxisomal importomer complex"/>
    <property type="evidence" value="ECO:0007669"/>
    <property type="project" value="TreeGrafter"/>
</dbReference>
<keyword evidence="9 16" id="KW-0472">Membrane</keyword>
<feature type="compositionally biased region" description="Basic and acidic residues" evidence="18">
    <location>
        <begin position="296"/>
        <end position="313"/>
    </location>
</feature>
<evidence type="ECO:0000256" key="4">
    <source>
        <dbReference type="ARBA" id="ARBA00022692"/>
    </source>
</evidence>
<dbReference type="InterPro" id="IPR025655">
    <property type="entry name" value="PEX14"/>
</dbReference>
<evidence type="ECO:0000256" key="7">
    <source>
        <dbReference type="ARBA" id="ARBA00022990"/>
    </source>
</evidence>
<dbReference type="InterPro" id="IPR036388">
    <property type="entry name" value="WH-like_DNA-bd_sf"/>
</dbReference>
<evidence type="ECO:0000256" key="16">
    <source>
        <dbReference type="RuleBase" id="RU367032"/>
    </source>
</evidence>
<evidence type="ECO:0000256" key="14">
    <source>
        <dbReference type="ARBA" id="ARBA00055057"/>
    </source>
</evidence>
<dbReference type="PANTHER" id="PTHR23058:SF0">
    <property type="entry name" value="PEROXISOMAL MEMBRANE PROTEIN PEX14"/>
    <property type="match status" value="1"/>
</dbReference>
<comment type="subcellular location">
    <subcellularLocation>
        <location evidence="12">Endomembrane system</location>
        <topology evidence="12">Single-pass membrane protein</topology>
    </subcellularLocation>
    <subcellularLocation>
        <location evidence="13 16">Peroxisome membrane</location>
    </subcellularLocation>
</comment>
<gene>
    <name evidence="20" type="ORF">EGW08_021193</name>
</gene>
<evidence type="ECO:0000256" key="8">
    <source>
        <dbReference type="ARBA" id="ARBA00023010"/>
    </source>
</evidence>
<evidence type="ECO:0000256" key="12">
    <source>
        <dbReference type="ARBA" id="ARBA00037847"/>
    </source>
</evidence>
<comment type="caution">
    <text evidence="20">The sequence shown here is derived from an EMBL/GenBank/DDBJ whole genome shotgun (WGS) entry which is preliminary data.</text>
</comment>
<protein>
    <recommendedName>
        <fullName evidence="11 16">Peroxisomal membrane protein PEX14</fullName>
    </recommendedName>
    <alternativeName>
        <fullName evidence="16">Peroxin-14</fullName>
    </alternativeName>
</protein>
<evidence type="ECO:0000313" key="20">
    <source>
        <dbReference type="EMBL" id="RUS71047.1"/>
    </source>
</evidence>
<keyword evidence="17" id="KW-0175">Coiled coil</keyword>
<keyword evidence="2 16" id="KW-0813">Transport</keyword>
<evidence type="ECO:0000256" key="3">
    <source>
        <dbReference type="ARBA" id="ARBA00022553"/>
    </source>
</evidence>
<evidence type="ECO:0000256" key="5">
    <source>
        <dbReference type="ARBA" id="ARBA00022927"/>
    </source>
</evidence>
<keyword evidence="10 16" id="KW-0576">Peroxisome</keyword>
<evidence type="ECO:0000256" key="10">
    <source>
        <dbReference type="ARBA" id="ARBA00023140"/>
    </source>
</evidence>
<keyword evidence="8" id="KW-0811">Translocation</keyword>
<dbReference type="Gene3D" id="1.10.10.10">
    <property type="entry name" value="Winged helix-like DNA-binding domain superfamily/Winged helix DNA-binding domain"/>
    <property type="match status" value="1"/>
</dbReference>
<evidence type="ECO:0000256" key="2">
    <source>
        <dbReference type="ARBA" id="ARBA00022448"/>
    </source>
</evidence>
<dbReference type="Pfam" id="PF04695">
    <property type="entry name" value="Pex14_N"/>
    <property type="match status" value="1"/>
</dbReference>
<dbReference type="STRING" id="188477.A0A433SP65"/>
<feature type="compositionally biased region" description="Low complexity" evidence="18">
    <location>
        <begin position="242"/>
        <end position="280"/>
    </location>
</feature>
<name>A0A433SP65_ELYCH</name>
<evidence type="ECO:0000256" key="15">
    <source>
        <dbReference type="ARBA" id="ARBA00065694"/>
    </source>
</evidence>
<dbReference type="GO" id="GO:0005102">
    <property type="term" value="F:signaling receptor binding"/>
    <property type="evidence" value="ECO:0007669"/>
    <property type="project" value="TreeGrafter"/>
</dbReference>
<keyword evidence="3" id="KW-0597">Phosphoprotein</keyword>
<dbReference type="FunFam" id="1.10.10.10:FF:000296">
    <property type="entry name" value="Peroxisomal membrane protein PEX14"/>
    <property type="match status" value="1"/>
</dbReference>
<evidence type="ECO:0000256" key="1">
    <source>
        <dbReference type="ARBA" id="ARBA00005443"/>
    </source>
</evidence>
<feature type="domain" description="Peroxisome membrane anchor protein Pex14p N-terminal" evidence="19">
    <location>
        <begin position="26"/>
        <end position="68"/>
    </location>
</feature>